<comment type="similarity">
    <text evidence="1">Belongs to the NAD(P)-dependent epimerase/dehydratase family.</text>
</comment>
<dbReference type="Proteomes" id="UP000284220">
    <property type="component" value="Unassembled WGS sequence"/>
</dbReference>
<dbReference type="SUPFAM" id="SSF51735">
    <property type="entry name" value="NAD(P)-binding Rossmann-fold domains"/>
    <property type="match status" value="1"/>
</dbReference>
<protein>
    <submittedName>
        <fullName evidence="5">NAD(P)-dependent oxidoreductase</fullName>
    </submittedName>
</protein>
<dbReference type="InterPro" id="IPR036291">
    <property type="entry name" value="NAD(P)-bd_dom_sf"/>
</dbReference>
<accession>A0A414VX87</accession>
<dbReference type="EMBL" id="QRHZ01000015">
    <property type="protein sequence ID" value="RHG13814.1"/>
    <property type="molecule type" value="Genomic_DNA"/>
</dbReference>
<dbReference type="Pfam" id="PF01370">
    <property type="entry name" value="Epimerase"/>
    <property type="match status" value="1"/>
</dbReference>
<dbReference type="EMBL" id="QRJH01000015">
    <property type="protein sequence ID" value="RHH14758.1"/>
    <property type="molecule type" value="Genomic_DNA"/>
</dbReference>
<keyword evidence="2" id="KW-0472">Membrane</keyword>
<name>A0A414VX87_9FIRM</name>
<dbReference type="Proteomes" id="UP000284024">
    <property type="component" value="Unassembled WGS sequence"/>
</dbReference>
<evidence type="ECO:0000256" key="1">
    <source>
        <dbReference type="ARBA" id="ARBA00007637"/>
    </source>
</evidence>
<dbReference type="AlphaFoldDB" id="A0A414VX87"/>
<comment type="caution">
    <text evidence="5">The sequence shown here is derived from an EMBL/GenBank/DDBJ whole genome shotgun (WGS) entry which is preliminary data.</text>
</comment>
<evidence type="ECO:0000259" key="3">
    <source>
        <dbReference type="Pfam" id="PF01370"/>
    </source>
</evidence>
<evidence type="ECO:0000313" key="5">
    <source>
        <dbReference type="EMBL" id="RHH14758.1"/>
    </source>
</evidence>
<dbReference type="Gene3D" id="3.40.50.720">
    <property type="entry name" value="NAD(P)-binding Rossmann-like Domain"/>
    <property type="match status" value="1"/>
</dbReference>
<dbReference type="PANTHER" id="PTHR43000">
    <property type="entry name" value="DTDP-D-GLUCOSE 4,6-DEHYDRATASE-RELATED"/>
    <property type="match status" value="1"/>
</dbReference>
<keyword evidence="2" id="KW-0812">Transmembrane</keyword>
<gene>
    <name evidence="5" type="ORF">DW222_17320</name>
    <name evidence="4" type="ORF">DW272_16355</name>
</gene>
<dbReference type="InterPro" id="IPR001509">
    <property type="entry name" value="Epimerase_deHydtase"/>
</dbReference>
<proteinExistence type="inferred from homology"/>
<evidence type="ECO:0000313" key="4">
    <source>
        <dbReference type="EMBL" id="RHG13814.1"/>
    </source>
</evidence>
<reference evidence="6 7" key="1">
    <citation type="submission" date="2018-08" db="EMBL/GenBank/DDBJ databases">
        <title>A genome reference for cultivated species of the human gut microbiota.</title>
        <authorList>
            <person name="Zou Y."/>
            <person name="Xue W."/>
            <person name="Luo G."/>
        </authorList>
    </citation>
    <scope>NUCLEOTIDE SEQUENCE [LARGE SCALE GENOMIC DNA]</scope>
    <source>
        <strain evidence="5 6">AM18-2AC</strain>
        <strain evidence="4 7">AM22-9LB</strain>
    </source>
</reference>
<feature type="domain" description="NAD-dependent epimerase/dehydratase" evidence="3">
    <location>
        <begin position="32"/>
        <end position="273"/>
    </location>
</feature>
<sequence length="354" mass="40557">MLLENQVYNRSICKFVNDKSIQWNDFKNKRFLISGATGLIGATLVNSILVANQKYDINCQLYLLVRNIKKAELLFGKLNNIKYIECKDIKKISPFNEKIDYVVHTVSKTASKDFVELPVETIMTNILGTQNMLEIAKKNHAHKFVYLSTMEVYGVCNDEKKVLESEEIRCRTDETRNSYPLSKMLAENLCNSYSSEFGIDTCILRLTQTFGPGVEYHDGRVFAEFARCIVENRNITLKTQGKTKRSYLYTTDAVSAILKVISSDKHGCEIYNVSNEETYCSIYEIALMLVDLFENKKLCVKIEEQDISELGYAPTLKINMDTNKIKSIGWKPKYTLQDAFVDLVDWMSSVSNDI</sequence>
<feature type="transmembrane region" description="Helical" evidence="2">
    <location>
        <begin position="31"/>
        <end position="51"/>
    </location>
</feature>
<organism evidence="5 6">
    <name type="scientific">Blautia obeum</name>
    <dbReference type="NCBI Taxonomy" id="40520"/>
    <lineage>
        <taxon>Bacteria</taxon>
        <taxon>Bacillati</taxon>
        <taxon>Bacillota</taxon>
        <taxon>Clostridia</taxon>
        <taxon>Lachnospirales</taxon>
        <taxon>Lachnospiraceae</taxon>
        <taxon>Blautia</taxon>
    </lineage>
</organism>
<keyword evidence="2" id="KW-1133">Transmembrane helix</keyword>
<evidence type="ECO:0000313" key="6">
    <source>
        <dbReference type="Proteomes" id="UP000284024"/>
    </source>
</evidence>
<evidence type="ECO:0000256" key="2">
    <source>
        <dbReference type="SAM" id="Phobius"/>
    </source>
</evidence>
<dbReference type="RefSeq" id="WP_117628655.1">
    <property type="nucleotide sequence ID" value="NZ_JBCJBW010000020.1"/>
</dbReference>
<evidence type="ECO:0000313" key="7">
    <source>
        <dbReference type="Proteomes" id="UP000284220"/>
    </source>
</evidence>